<name>A0A250B5B9_9GAMM</name>
<protein>
    <recommendedName>
        <fullName evidence="3">Inositol 2-dehydrogenase</fullName>
        <ecNumber evidence="3">1.1.1.18</ecNumber>
    </recommendedName>
    <alternativeName>
        <fullName evidence="3">Myo-inositol 2-dehydrogenase</fullName>
        <shortName evidence="3">MI 2-dehydrogenase</shortName>
    </alternativeName>
</protein>
<feature type="domain" description="Gfo/Idh/MocA-like oxidoreductase N-terminal" evidence="4">
    <location>
        <begin position="4"/>
        <end position="124"/>
    </location>
</feature>
<dbReference type="Pfam" id="PF01408">
    <property type="entry name" value="GFO_IDH_MocA"/>
    <property type="match status" value="1"/>
</dbReference>
<dbReference type="Pfam" id="PF02894">
    <property type="entry name" value="GFO_IDH_MocA_C"/>
    <property type="match status" value="1"/>
</dbReference>
<dbReference type="InterPro" id="IPR050424">
    <property type="entry name" value="Gfo-Idh-MocA_inositol_DH"/>
</dbReference>
<comment type="subunit">
    <text evidence="3">Homotetramer.</text>
</comment>
<dbReference type="EMBL" id="CP014136">
    <property type="protein sequence ID" value="ATA21301.1"/>
    <property type="molecule type" value="Genomic_DNA"/>
</dbReference>
<dbReference type="AlphaFoldDB" id="A0A250B5B9"/>
<keyword evidence="2 3" id="KW-0520">NAD</keyword>
<dbReference type="InterPro" id="IPR000683">
    <property type="entry name" value="Gfo/Idh/MocA-like_OxRdtase_N"/>
</dbReference>
<organism evidence="6 7">
    <name type="scientific">Gibbsiella quercinecans</name>
    <dbReference type="NCBI Taxonomy" id="929813"/>
    <lineage>
        <taxon>Bacteria</taxon>
        <taxon>Pseudomonadati</taxon>
        <taxon>Pseudomonadota</taxon>
        <taxon>Gammaproteobacteria</taxon>
        <taxon>Enterobacterales</taxon>
        <taxon>Yersiniaceae</taxon>
        <taxon>Gibbsiella</taxon>
    </lineage>
</organism>
<dbReference type="HAMAP" id="MF_01671">
    <property type="entry name" value="IolG"/>
    <property type="match status" value="1"/>
</dbReference>
<evidence type="ECO:0000313" key="7">
    <source>
        <dbReference type="Proteomes" id="UP000217182"/>
    </source>
</evidence>
<dbReference type="InterPro" id="IPR036291">
    <property type="entry name" value="NAD(P)-bd_dom_sf"/>
</dbReference>
<dbReference type="RefSeq" id="WP_095847887.1">
    <property type="nucleotide sequence ID" value="NZ_CP014136.1"/>
</dbReference>
<dbReference type="InterPro" id="IPR004104">
    <property type="entry name" value="Gfo/Idh/MocA-like_OxRdtase_C"/>
</dbReference>
<dbReference type="Proteomes" id="UP000217182">
    <property type="component" value="Chromosome"/>
</dbReference>
<dbReference type="PANTHER" id="PTHR43593:SF1">
    <property type="entry name" value="INOSITOL 2-DEHYDROGENASE"/>
    <property type="match status" value="1"/>
</dbReference>
<evidence type="ECO:0000256" key="2">
    <source>
        <dbReference type="ARBA" id="ARBA00023027"/>
    </source>
</evidence>
<evidence type="ECO:0000259" key="5">
    <source>
        <dbReference type="Pfam" id="PF02894"/>
    </source>
</evidence>
<accession>A0A250B5B9</accession>
<dbReference type="SUPFAM" id="SSF51735">
    <property type="entry name" value="NAD(P)-binding Rossmann-fold domains"/>
    <property type="match status" value="1"/>
</dbReference>
<proteinExistence type="inferred from homology"/>
<dbReference type="SUPFAM" id="SSF55347">
    <property type="entry name" value="Glyceraldehyde-3-phosphate dehydrogenase-like, C-terminal domain"/>
    <property type="match status" value="1"/>
</dbReference>
<evidence type="ECO:0000259" key="4">
    <source>
        <dbReference type="Pfam" id="PF01408"/>
    </source>
</evidence>
<evidence type="ECO:0000313" key="6">
    <source>
        <dbReference type="EMBL" id="ATA21301.1"/>
    </source>
</evidence>
<feature type="domain" description="Gfo/Idh/MocA-like oxidoreductase C-terminal" evidence="5">
    <location>
        <begin position="137"/>
        <end position="326"/>
    </location>
</feature>
<dbReference type="PANTHER" id="PTHR43593">
    <property type="match status" value="1"/>
</dbReference>
<dbReference type="Gene3D" id="3.40.50.720">
    <property type="entry name" value="NAD(P)-binding Rossmann-like Domain"/>
    <property type="match status" value="1"/>
</dbReference>
<dbReference type="KEGG" id="gqu:AWC35_19245"/>
<evidence type="ECO:0000256" key="1">
    <source>
        <dbReference type="ARBA" id="ARBA00023002"/>
    </source>
</evidence>
<dbReference type="GO" id="GO:0050112">
    <property type="term" value="F:inositol 2-dehydrogenase (NAD+) activity"/>
    <property type="evidence" value="ECO:0007669"/>
    <property type="project" value="UniProtKB-UniRule"/>
</dbReference>
<evidence type="ECO:0000256" key="3">
    <source>
        <dbReference type="HAMAP-Rule" id="MF_01671"/>
    </source>
</evidence>
<keyword evidence="1 3" id="KW-0560">Oxidoreductase</keyword>
<dbReference type="EC" id="1.1.1.18" evidence="3"/>
<dbReference type="GO" id="GO:0000166">
    <property type="term" value="F:nucleotide binding"/>
    <property type="evidence" value="ECO:0007669"/>
    <property type="project" value="InterPro"/>
</dbReference>
<dbReference type="OrthoDB" id="9801953at2"/>
<comment type="similarity">
    <text evidence="3">Belongs to the Gfo/Idh/MocA family.</text>
</comment>
<keyword evidence="7" id="KW-1185">Reference proteome</keyword>
<sequence>MSLKAGIVGIGKIGSDHLRRLANTVSGVDVVAVCDIVEGRAQAALDSIGLKAKDYKNYQDLIRDNDVEVVVITASNESHADIAVAALNANKYVFCEKPLAVTAQDCLRVIEAERKAGKRMVQIGFMRRYDTGYVQLKQIIDSNEIGLPLMVHGRHYNASTVPEYKTPQAIYETLIHEIDVLHWLLDDDYKNVKVYFPRQSSLVTSDNGKLRDPQVVVMETTKGVNIVVEVFVNSQYGYDIHCDVTGEKGMAELPTVASVAVRKGAKYSTDILVDWKQRFIEAYDIEFQDFFDRLNANQPPAGPTSWDGYLAAVTADACVKSQQTGNTELIELPEKPAFYQ</sequence>
<dbReference type="Gene3D" id="3.30.360.10">
    <property type="entry name" value="Dihydrodipicolinate Reductase, domain 2"/>
    <property type="match status" value="1"/>
</dbReference>
<comment type="catalytic activity">
    <reaction evidence="3">
        <text>myo-inositol + NAD(+) = scyllo-inosose + NADH + H(+)</text>
        <dbReference type="Rhea" id="RHEA:16949"/>
        <dbReference type="ChEBI" id="CHEBI:15378"/>
        <dbReference type="ChEBI" id="CHEBI:17268"/>
        <dbReference type="ChEBI" id="CHEBI:17811"/>
        <dbReference type="ChEBI" id="CHEBI:57540"/>
        <dbReference type="ChEBI" id="CHEBI:57945"/>
        <dbReference type="EC" id="1.1.1.18"/>
    </reaction>
</comment>
<comment type="function">
    <text evidence="3">Involved in the oxidation of myo-inositol (MI) to 2-keto-myo-inositol (2KMI or 2-inosose).</text>
</comment>
<gene>
    <name evidence="3" type="primary">iolG</name>
    <name evidence="6" type="ORF">AWC35_19245</name>
</gene>
<reference evidence="6 7" key="1">
    <citation type="submission" date="2016-01" db="EMBL/GenBank/DDBJ databases">
        <authorList>
            <person name="Oliw E.H."/>
        </authorList>
    </citation>
    <scope>NUCLEOTIDE SEQUENCE [LARGE SCALE GENOMIC DNA]</scope>
    <source>
        <strain evidence="6 7">FRB97</strain>
    </source>
</reference>
<dbReference type="GO" id="GO:0019310">
    <property type="term" value="P:inositol catabolic process"/>
    <property type="evidence" value="ECO:0007669"/>
    <property type="project" value="UniProtKB-UniRule"/>
</dbReference>
<dbReference type="InterPro" id="IPR023794">
    <property type="entry name" value="MI/DCI_dehydrogenase"/>
</dbReference>